<dbReference type="Pfam" id="PF00441">
    <property type="entry name" value="Acyl-CoA_dh_1"/>
    <property type="match status" value="1"/>
</dbReference>
<dbReference type="Proteomes" id="UP000830115">
    <property type="component" value="Chromosome"/>
</dbReference>
<dbReference type="PANTHER" id="PTHR43292:SF3">
    <property type="entry name" value="ACYL-COA DEHYDROGENASE FADE29"/>
    <property type="match status" value="1"/>
</dbReference>
<dbReference type="SUPFAM" id="SSF56645">
    <property type="entry name" value="Acyl-CoA dehydrogenase NM domain-like"/>
    <property type="match status" value="1"/>
</dbReference>
<dbReference type="InterPro" id="IPR046373">
    <property type="entry name" value="Acyl-CoA_Oxase/DH_mid-dom_sf"/>
</dbReference>
<dbReference type="Pfam" id="PF02771">
    <property type="entry name" value="Acyl-CoA_dh_N"/>
    <property type="match status" value="1"/>
</dbReference>
<sequence>MDLEHAPEDEEFRHTARAWLTTHVPVTPLPSLETEEGFAAHRKWERTLAADRWSVVSWPEEYGGRGASLARWLIFEEEYYAANAPGRVSQNGISLLAPTLFEHGSPAQLARVLPPMASGEVVWAQAWSEPEAGSDLASLRSRAVRTEGGWLLSGHKTWSSRAAFADRAFGLFRSDPNADRPHRGLTYVMFDLRAPGVTVRPIARLDGKPAFAELFLDEVFVPDEDVIGEPGQGWRVAMSTAGNERGLTLRSPGRFTAAAERLVALWRRADPSDTALRDRVADAVIGARAYHLFTRAHADRLAAGASLGDGPGAGLGAHPGAGGLGGDPSGGLGGDSSLNKVFWSELDIALHETALDLLGAEGELAGHANDSPDQGGWADGWLFSLAGPIYAGTNEIQRDIIAERLLGLPKGRR</sequence>
<gene>
    <name evidence="10" type="ORF">K9S39_08245</name>
</gene>
<evidence type="ECO:0000259" key="7">
    <source>
        <dbReference type="Pfam" id="PF00441"/>
    </source>
</evidence>
<evidence type="ECO:0000313" key="11">
    <source>
        <dbReference type="Proteomes" id="UP000830115"/>
    </source>
</evidence>
<dbReference type="PANTHER" id="PTHR43292">
    <property type="entry name" value="ACYL-COA DEHYDROGENASE"/>
    <property type="match status" value="1"/>
</dbReference>
<evidence type="ECO:0000256" key="5">
    <source>
        <dbReference type="ARBA" id="ARBA00023002"/>
    </source>
</evidence>
<evidence type="ECO:0000256" key="4">
    <source>
        <dbReference type="ARBA" id="ARBA00022827"/>
    </source>
</evidence>
<accession>A0ABY4M360</accession>
<keyword evidence="11" id="KW-1185">Reference proteome</keyword>
<dbReference type="SUPFAM" id="SSF47203">
    <property type="entry name" value="Acyl-CoA dehydrogenase C-terminal domain-like"/>
    <property type="match status" value="1"/>
</dbReference>
<dbReference type="Gene3D" id="1.10.540.10">
    <property type="entry name" value="Acyl-CoA dehydrogenase/oxidase, N-terminal domain"/>
    <property type="match status" value="1"/>
</dbReference>
<dbReference type="RefSeq" id="WP_248862661.1">
    <property type="nucleotide sequence ID" value="NZ_CP086322.1"/>
</dbReference>
<keyword evidence="4 6" id="KW-0274">FAD</keyword>
<dbReference type="Pfam" id="PF02770">
    <property type="entry name" value="Acyl-CoA_dh_M"/>
    <property type="match status" value="1"/>
</dbReference>
<feature type="domain" description="Acyl-CoA oxidase/dehydrogenase middle" evidence="8">
    <location>
        <begin position="124"/>
        <end position="217"/>
    </location>
</feature>
<dbReference type="InterPro" id="IPR009075">
    <property type="entry name" value="AcylCo_DH/oxidase_C"/>
</dbReference>
<dbReference type="InterPro" id="IPR009100">
    <property type="entry name" value="AcylCoA_DH/oxidase_NM_dom_sf"/>
</dbReference>
<evidence type="ECO:0000256" key="3">
    <source>
        <dbReference type="ARBA" id="ARBA00022630"/>
    </source>
</evidence>
<dbReference type="Gene3D" id="1.20.140.10">
    <property type="entry name" value="Butyryl-CoA Dehydrogenase, subunit A, domain 3"/>
    <property type="match status" value="1"/>
</dbReference>
<dbReference type="EMBL" id="CP086322">
    <property type="protein sequence ID" value="UQA91847.1"/>
    <property type="molecule type" value="Genomic_DNA"/>
</dbReference>
<keyword evidence="5 6" id="KW-0560">Oxidoreductase</keyword>
<dbReference type="InterPro" id="IPR013786">
    <property type="entry name" value="AcylCoA_DH/ox_N"/>
</dbReference>
<proteinExistence type="inferred from homology"/>
<dbReference type="InterPro" id="IPR052161">
    <property type="entry name" value="Mycobact_Acyl-CoA_DH"/>
</dbReference>
<protein>
    <submittedName>
        <fullName evidence="10">Acyl-CoA dehydrogenase family protein</fullName>
    </submittedName>
</protein>
<reference evidence="10" key="1">
    <citation type="submission" date="2021-10" db="EMBL/GenBank/DDBJ databases">
        <title>Streptomyces nigrumlapis sp.nov.,an antimicrobial producing actinobacterium isolated from Black Gobi rocks.</title>
        <authorList>
            <person name="Wen Y."/>
            <person name="Zhang W."/>
            <person name="Liu X.G."/>
        </authorList>
    </citation>
    <scope>NUCLEOTIDE SEQUENCE</scope>
    <source>
        <strain evidence="10">ST13-2-2</strain>
    </source>
</reference>
<comment type="similarity">
    <text evidence="2 6">Belongs to the acyl-CoA dehydrogenase family.</text>
</comment>
<dbReference type="InterPro" id="IPR036250">
    <property type="entry name" value="AcylCo_DH-like_C"/>
</dbReference>
<evidence type="ECO:0000259" key="8">
    <source>
        <dbReference type="Pfam" id="PF02770"/>
    </source>
</evidence>
<evidence type="ECO:0000259" key="9">
    <source>
        <dbReference type="Pfam" id="PF02771"/>
    </source>
</evidence>
<dbReference type="InterPro" id="IPR037069">
    <property type="entry name" value="AcylCoA_DH/ox_N_sf"/>
</dbReference>
<evidence type="ECO:0000256" key="1">
    <source>
        <dbReference type="ARBA" id="ARBA00001974"/>
    </source>
</evidence>
<evidence type="ECO:0000256" key="2">
    <source>
        <dbReference type="ARBA" id="ARBA00009347"/>
    </source>
</evidence>
<evidence type="ECO:0000256" key="6">
    <source>
        <dbReference type="RuleBase" id="RU362125"/>
    </source>
</evidence>
<keyword evidence="3 6" id="KW-0285">Flavoprotein</keyword>
<organism evidence="10 11">
    <name type="scientific">Streptomyces halobius</name>
    <dbReference type="NCBI Taxonomy" id="2879846"/>
    <lineage>
        <taxon>Bacteria</taxon>
        <taxon>Bacillati</taxon>
        <taxon>Actinomycetota</taxon>
        <taxon>Actinomycetes</taxon>
        <taxon>Kitasatosporales</taxon>
        <taxon>Streptomycetaceae</taxon>
        <taxon>Streptomyces</taxon>
    </lineage>
</organism>
<feature type="domain" description="Acyl-CoA dehydrogenase/oxidase C-terminal" evidence="7">
    <location>
        <begin position="231"/>
        <end position="406"/>
    </location>
</feature>
<comment type="cofactor">
    <cofactor evidence="1 6">
        <name>FAD</name>
        <dbReference type="ChEBI" id="CHEBI:57692"/>
    </cofactor>
</comment>
<dbReference type="Gene3D" id="2.40.110.10">
    <property type="entry name" value="Butyryl-CoA Dehydrogenase, subunit A, domain 2"/>
    <property type="match status" value="1"/>
</dbReference>
<name>A0ABY4M360_9ACTN</name>
<dbReference type="InterPro" id="IPR006091">
    <property type="entry name" value="Acyl-CoA_Oxase/DH_mid-dom"/>
</dbReference>
<feature type="domain" description="Acyl-CoA dehydrogenase/oxidase N-terminal" evidence="9">
    <location>
        <begin position="7"/>
        <end position="120"/>
    </location>
</feature>
<evidence type="ECO:0000313" key="10">
    <source>
        <dbReference type="EMBL" id="UQA91847.1"/>
    </source>
</evidence>